<dbReference type="Proteomes" id="UP000050443">
    <property type="component" value="Unassembled WGS sequence"/>
</dbReference>
<protein>
    <submittedName>
        <fullName evidence="2">Uncharacterized protein</fullName>
    </submittedName>
</protein>
<reference evidence="2 3" key="1">
    <citation type="submission" date="2014-09" db="EMBL/GenBank/DDBJ databases">
        <title>Genome sequence of Flavobacterium aquidurense RC62.</title>
        <authorList>
            <person name="Kim J.F."/>
            <person name="Kwak M.-J."/>
        </authorList>
    </citation>
    <scope>NUCLEOTIDE SEQUENCE [LARGE SCALE GENOMIC DNA]</scope>
    <source>
        <strain evidence="2 3">RC62</strain>
    </source>
</reference>
<dbReference type="STRING" id="362413.RC62_1910"/>
<dbReference type="EMBL" id="JRLF01000014">
    <property type="protein sequence ID" value="KQB38551.1"/>
    <property type="molecule type" value="Genomic_DNA"/>
</dbReference>
<comment type="caution">
    <text evidence="2">The sequence shown here is derived from an EMBL/GenBank/DDBJ whole genome shotgun (WGS) entry which is preliminary data.</text>
</comment>
<evidence type="ECO:0000313" key="3">
    <source>
        <dbReference type="Proteomes" id="UP000050443"/>
    </source>
</evidence>
<dbReference type="AlphaFoldDB" id="A0A0Q0VXU7"/>
<dbReference type="OrthoDB" id="1410632at2"/>
<dbReference type="PATRIC" id="fig|362413.3.peg.1858"/>
<accession>A0A0Q0VXU7</accession>
<dbReference type="RefSeq" id="WP_055097364.1">
    <property type="nucleotide sequence ID" value="NZ_JRLF01000014.1"/>
</dbReference>
<proteinExistence type="predicted"/>
<gene>
    <name evidence="2" type="ORF">RC62_1910</name>
</gene>
<dbReference type="SUPFAM" id="SSF82171">
    <property type="entry name" value="DPP6 N-terminal domain-like"/>
    <property type="match status" value="1"/>
</dbReference>
<feature type="signal peptide" evidence="1">
    <location>
        <begin position="1"/>
        <end position="26"/>
    </location>
</feature>
<evidence type="ECO:0000313" key="2">
    <source>
        <dbReference type="EMBL" id="KQB38551.1"/>
    </source>
</evidence>
<keyword evidence="1" id="KW-0732">Signal</keyword>
<feature type="chain" id="PRO_5006185518" evidence="1">
    <location>
        <begin position="27"/>
        <end position="199"/>
    </location>
</feature>
<evidence type="ECO:0000256" key="1">
    <source>
        <dbReference type="SAM" id="SignalP"/>
    </source>
</evidence>
<dbReference type="PROSITE" id="PS51257">
    <property type="entry name" value="PROKAR_LIPOPROTEIN"/>
    <property type="match status" value="1"/>
</dbReference>
<organism evidence="2 3">
    <name type="scientific">Flavobacterium aquidurense</name>
    <dbReference type="NCBI Taxonomy" id="362413"/>
    <lineage>
        <taxon>Bacteria</taxon>
        <taxon>Pseudomonadati</taxon>
        <taxon>Bacteroidota</taxon>
        <taxon>Flavobacteriia</taxon>
        <taxon>Flavobacteriales</taxon>
        <taxon>Flavobacteriaceae</taxon>
        <taxon>Flavobacterium</taxon>
    </lineage>
</organism>
<name>A0A0Q0VXU7_9FLAO</name>
<sequence length="199" mass="21769">MKTLKTIFTIFTILSVALLAISCSNDDDKDAVKYNEENPLDAYMAGSGFSQKAVDVKNSGIYEYGFSFKPTVTGKINALVVKIPDVNAALRITLWDAATKTVIKSETVNVATANVTVEKTITSIALTKDKEYFFTVNSDDWINRTKTDGSAATYPIVAGNIIITGYAYISSTAAETIFPTNARNTYYAGDISFKFQRTE</sequence>